<evidence type="ECO:0000259" key="4">
    <source>
        <dbReference type="Pfam" id="PF03061"/>
    </source>
</evidence>
<organism evidence="5 6">
    <name type="scientific">Piscinibacter gummiphilus</name>
    <dbReference type="NCBI Taxonomy" id="946333"/>
    <lineage>
        <taxon>Bacteria</taxon>
        <taxon>Pseudomonadati</taxon>
        <taxon>Pseudomonadota</taxon>
        <taxon>Betaproteobacteria</taxon>
        <taxon>Burkholderiales</taxon>
        <taxon>Sphaerotilaceae</taxon>
        <taxon>Piscinibacter</taxon>
    </lineage>
</organism>
<sequence>MTPEGYARHTRRSPLTDPWEPLLSRETADSVQLAVEVRDAHCNGRGFAHGGLISALADNAMGLSIVRLARQQPGQEQASAVTVTLALDFLDAARIGEWLEVQPNVLKLGRTLAFAECRVVCGERLIARGNASFRMV</sequence>
<evidence type="ECO:0000256" key="2">
    <source>
        <dbReference type="ARBA" id="ARBA00022801"/>
    </source>
</evidence>
<comment type="similarity">
    <text evidence="1">Belongs to the thioesterase PaaI family.</text>
</comment>
<evidence type="ECO:0000313" key="6">
    <source>
        <dbReference type="Proteomes" id="UP001303946"/>
    </source>
</evidence>
<dbReference type="EC" id="3.1.2.-" evidence="5"/>
<evidence type="ECO:0000256" key="3">
    <source>
        <dbReference type="SAM" id="MobiDB-lite"/>
    </source>
</evidence>
<dbReference type="InterPro" id="IPR003736">
    <property type="entry name" value="PAAI_dom"/>
</dbReference>
<dbReference type="Gene3D" id="3.10.129.10">
    <property type="entry name" value="Hotdog Thioesterase"/>
    <property type="match status" value="1"/>
</dbReference>
<reference evidence="5 6" key="1">
    <citation type="submission" date="2023-10" db="EMBL/GenBank/DDBJ databases">
        <title>Bacteria for the degradation of biodegradable plastic PBAT(Polybutylene adipate terephthalate).</title>
        <authorList>
            <person name="Weon H.-Y."/>
            <person name="Yeon J."/>
        </authorList>
    </citation>
    <scope>NUCLEOTIDE SEQUENCE [LARGE SCALE GENOMIC DNA]</scope>
    <source>
        <strain evidence="5 6">SBD 7-3</strain>
    </source>
</reference>
<dbReference type="EMBL" id="CP136336">
    <property type="protein sequence ID" value="WOB08780.1"/>
    <property type="molecule type" value="Genomic_DNA"/>
</dbReference>
<gene>
    <name evidence="5" type="ORF">RXV79_01685</name>
</gene>
<evidence type="ECO:0000256" key="1">
    <source>
        <dbReference type="ARBA" id="ARBA00008324"/>
    </source>
</evidence>
<dbReference type="GO" id="GO:0016787">
    <property type="term" value="F:hydrolase activity"/>
    <property type="evidence" value="ECO:0007669"/>
    <property type="project" value="UniProtKB-KW"/>
</dbReference>
<dbReference type="NCBIfam" id="TIGR00369">
    <property type="entry name" value="unchar_dom_1"/>
    <property type="match status" value="1"/>
</dbReference>
<feature type="domain" description="Thioesterase" evidence="4">
    <location>
        <begin position="46"/>
        <end position="124"/>
    </location>
</feature>
<dbReference type="PANTHER" id="PTHR21660">
    <property type="entry name" value="THIOESTERASE SUPERFAMILY MEMBER-RELATED"/>
    <property type="match status" value="1"/>
</dbReference>
<feature type="region of interest" description="Disordered" evidence="3">
    <location>
        <begin position="1"/>
        <end position="21"/>
    </location>
</feature>
<protein>
    <submittedName>
        <fullName evidence="5">PaaI family thioesterase</fullName>
        <ecNumber evidence="5">3.1.2.-</ecNumber>
    </submittedName>
</protein>
<dbReference type="Pfam" id="PF03061">
    <property type="entry name" value="4HBT"/>
    <property type="match status" value="1"/>
</dbReference>
<dbReference type="PANTHER" id="PTHR21660:SF1">
    <property type="entry name" value="ACYL-COENZYME A THIOESTERASE 13"/>
    <property type="match status" value="1"/>
</dbReference>
<keyword evidence="6" id="KW-1185">Reference proteome</keyword>
<evidence type="ECO:0000313" key="5">
    <source>
        <dbReference type="EMBL" id="WOB08780.1"/>
    </source>
</evidence>
<dbReference type="InterPro" id="IPR029069">
    <property type="entry name" value="HotDog_dom_sf"/>
</dbReference>
<proteinExistence type="inferred from homology"/>
<dbReference type="SUPFAM" id="SSF54637">
    <property type="entry name" value="Thioesterase/thiol ester dehydrase-isomerase"/>
    <property type="match status" value="1"/>
</dbReference>
<name>A0ABZ0CV12_9BURK</name>
<dbReference type="InterPro" id="IPR039298">
    <property type="entry name" value="ACOT13"/>
</dbReference>
<dbReference type="Proteomes" id="UP001303946">
    <property type="component" value="Chromosome"/>
</dbReference>
<accession>A0ABZ0CV12</accession>
<keyword evidence="2 5" id="KW-0378">Hydrolase</keyword>
<dbReference type="RefSeq" id="WP_316701634.1">
    <property type="nucleotide sequence ID" value="NZ_CP136336.1"/>
</dbReference>
<dbReference type="CDD" id="cd03443">
    <property type="entry name" value="PaaI_thioesterase"/>
    <property type="match status" value="1"/>
</dbReference>
<dbReference type="InterPro" id="IPR006683">
    <property type="entry name" value="Thioestr_dom"/>
</dbReference>